<feature type="transmembrane region" description="Helical" evidence="1">
    <location>
        <begin position="59"/>
        <end position="82"/>
    </location>
</feature>
<keyword evidence="3" id="KW-1185">Reference proteome</keyword>
<evidence type="ECO:0000256" key="1">
    <source>
        <dbReference type="SAM" id="Phobius"/>
    </source>
</evidence>
<organism evidence="2 3">
    <name type="scientific">Candidatus Nitrospira allomarina</name>
    <dbReference type="NCBI Taxonomy" id="3020900"/>
    <lineage>
        <taxon>Bacteria</taxon>
        <taxon>Pseudomonadati</taxon>
        <taxon>Nitrospirota</taxon>
        <taxon>Nitrospiria</taxon>
        <taxon>Nitrospirales</taxon>
        <taxon>Nitrospiraceae</taxon>
        <taxon>Nitrospira</taxon>
    </lineage>
</organism>
<dbReference type="AlphaFoldDB" id="A0AA96GF29"/>
<sequence>MSSGNLNFVTFSWAFADETKAEEVRKLLFTMQKQYLLDLEDAVVVVKNREGKVTINQTYNLVASGTVGGVLYGGLWGLLIGVLFFNPILGWAAGGLAGATAGSITGWLTDIGIDDIFIKELGNTIQPGHSALFLLLKKVSRDKVINELKRKGMEGTILQTSLSTEDEAKLQSFLSSKVHPVEHEVQ</sequence>
<name>A0AA96GF29_9BACT</name>
<dbReference type="RefSeq" id="WP_312640173.1">
    <property type="nucleotide sequence ID" value="NZ_CP116967.1"/>
</dbReference>
<protein>
    <submittedName>
        <fullName evidence="2">DUF1269 domain-containing protein</fullName>
    </submittedName>
</protein>
<keyword evidence="1" id="KW-0472">Membrane</keyword>
<dbReference type="KEGG" id="nall:PP769_11360"/>
<accession>A0AA96GF29</accession>
<reference evidence="2 3" key="1">
    <citation type="submission" date="2023-01" db="EMBL/GenBank/DDBJ databases">
        <title>Cultivation and genomic characterization of new, ubiquitous marine nitrite-oxidizing bacteria from the Nitrospirales.</title>
        <authorList>
            <person name="Mueller A.J."/>
            <person name="Daebeler A."/>
            <person name="Herbold C.W."/>
            <person name="Kirkegaard R.H."/>
            <person name="Daims H."/>
        </authorList>
    </citation>
    <scope>NUCLEOTIDE SEQUENCE [LARGE SCALE GENOMIC DNA]</scope>
    <source>
        <strain evidence="2 3">VA</strain>
    </source>
</reference>
<keyword evidence="1" id="KW-1133">Transmembrane helix</keyword>
<evidence type="ECO:0000313" key="3">
    <source>
        <dbReference type="Proteomes" id="UP001302719"/>
    </source>
</evidence>
<dbReference type="EMBL" id="CP116967">
    <property type="protein sequence ID" value="WNM56576.1"/>
    <property type="molecule type" value="Genomic_DNA"/>
</dbReference>
<evidence type="ECO:0000313" key="2">
    <source>
        <dbReference type="EMBL" id="WNM56576.1"/>
    </source>
</evidence>
<gene>
    <name evidence="2" type="ORF">PP769_11360</name>
</gene>
<keyword evidence="1" id="KW-0812">Transmembrane</keyword>
<proteinExistence type="predicted"/>
<feature type="transmembrane region" description="Helical" evidence="1">
    <location>
        <begin position="88"/>
        <end position="109"/>
    </location>
</feature>
<dbReference type="Proteomes" id="UP001302719">
    <property type="component" value="Chromosome"/>
</dbReference>
<dbReference type="InterPro" id="IPR009200">
    <property type="entry name" value="DUF1269_membrane"/>
</dbReference>
<dbReference type="Pfam" id="PF06897">
    <property type="entry name" value="DUF1269"/>
    <property type="match status" value="1"/>
</dbReference>